<gene>
    <name evidence="1" type="ORF">ABVB70_19650</name>
</gene>
<dbReference type="RefSeq" id="WP_353574489.1">
    <property type="nucleotide sequence ID" value="NZ_JBETME010000008.1"/>
</dbReference>
<organism evidence="1 2">
    <name type="scientific">Agrobacterium radiobacter</name>
    <dbReference type="NCBI Taxonomy" id="362"/>
    <lineage>
        <taxon>Bacteria</taxon>
        <taxon>Pseudomonadati</taxon>
        <taxon>Pseudomonadota</taxon>
        <taxon>Alphaproteobacteria</taxon>
        <taxon>Hyphomicrobiales</taxon>
        <taxon>Rhizobiaceae</taxon>
        <taxon>Rhizobium/Agrobacterium group</taxon>
        <taxon>Agrobacterium</taxon>
        <taxon>Agrobacterium tumefaciens complex</taxon>
    </lineage>
</organism>
<evidence type="ECO:0000313" key="1">
    <source>
        <dbReference type="EMBL" id="MES4992539.1"/>
    </source>
</evidence>
<protein>
    <submittedName>
        <fullName evidence="1">Uncharacterized protein</fullName>
    </submittedName>
</protein>
<reference evidence="1 2" key="1">
    <citation type="submission" date="2024-06" db="EMBL/GenBank/DDBJ databases">
        <title>Genome sequencing of Agrobacterium spp. from tobacco in Serbia.</title>
        <authorList>
            <person name="Ilicic R.J."/>
            <person name="Studholme D.J."/>
            <person name="Jelusic A."/>
            <person name="Barac G."/>
            <person name="Bagi F."/>
            <person name="Popovic Milovanovic T."/>
        </authorList>
    </citation>
    <scope>NUCLEOTIDE SEQUENCE [LARGE SCALE GENOMIC DNA]</scope>
    <source>
        <strain evidence="1 2">DA1</strain>
    </source>
</reference>
<dbReference type="Proteomes" id="UP001438189">
    <property type="component" value="Unassembled WGS sequence"/>
</dbReference>
<proteinExistence type="predicted"/>
<name>A0ABD5LKZ2_AGRRD</name>
<sequence length="89" mass="9927">MGEQTTSFEAVIRAEIAIGLLNKARGLICERVATVALEDPDGAEKLRGKRRALLAIQNGIRIGDDGQIEAQIYEWGPRARDTALFWREF</sequence>
<dbReference type="EMBL" id="JBETME010000008">
    <property type="protein sequence ID" value="MES4992539.1"/>
    <property type="molecule type" value="Genomic_DNA"/>
</dbReference>
<accession>A0ABD5LKZ2</accession>
<dbReference type="AlphaFoldDB" id="A0ABD5LKZ2"/>
<evidence type="ECO:0000313" key="2">
    <source>
        <dbReference type="Proteomes" id="UP001438189"/>
    </source>
</evidence>
<comment type="caution">
    <text evidence="1">The sequence shown here is derived from an EMBL/GenBank/DDBJ whole genome shotgun (WGS) entry which is preliminary data.</text>
</comment>